<dbReference type="InterPro" id="IPR004681">
    <property type="entry name" value="TRAP_DctM"/>
</dbReference>
<keyword evidence="7" id="KW-0813">Transport</keyword>
<evidence type="ECO:0000256" key="4">
    <source>
        <dbReference type="ARBA" id="ARBA00022692"/>
    </source>
</evidence>
<comment type="function">
    <text evidence="7">Part of the tripartite ATP-independent periplasmic (TRAP) transport system.</text>
</comment>
<evidence type="ECO:0000256" key="5">
    <source>
        <dbReference type="ARBA" id="ARBA00022989"/>
    </source>
</evidence>
<feature type="transmembrane region" description="Helical" evidence="7">
    <location>
        <begin position="368"/>
        <end position="394"/>
    </location>
</feature>
<feature type="transmembrane region" description="Helical" evidence="7">
    <location>
        <begin position="6"/>
        <end position="39"/>
    </location>
</feature>
<feature type="transmembrane region" description="Helical" evidence="7">
    <location>
        <begin position="100"/>
        <end position="129"/>
    </location>
</feature>
<accession>A0A0U1Q3J1</accession>
<evidence type="ECO:0000313" key="9">
    <source>
        <dbReference type="EMBL" id="KKW69343.1"/>
    </source>
</evidence>
<keyword evidence="6 7" id="KW-0472">Membrane</keyword>
<feature type="transmembrane region" description="Helical" evidence="7">
    <location>
        <begin position="414"/>
        <end position="439"/>
    </location>
</feature>
<dbReference type="AlphaFoldDB" id="A0A0U1Q3J1"/>
<keyword evidence="3 7" id="KW-0997">Cell inner membrane</keyword>
<dbReference type="PANTHER" id="PTHR33362:SF5">
    <property type="entry name" value="C4-DICARBOXYLATE TRAP TRANSPORTER LARGE PERMEASE PROTEIN DCTM"/>
    <property type="match status" value="1"/>
</dbReference>
<keyword evidence="10" id="KW-1185">Reference proteome</keyword>
<comment type="caution">
    <text evidence="9">The sequence shown here is derived from an EMBL/GenBank/DDBJ whole genome shotgun (WGS) entry which is preliminary data.</text>
</comment>
<feature type="transmembrane region" description="Helical" evidence="7">
    <location>
        <begin position="326"/>
        <end position="356"/>
    </location>
</feature>
<feature type="transmembrane region" description="Helical" evidence="7">
    <location>
        <begin position="284"/>
        <end position="306"/>
    </location>
</feature>
<feature type="transmembrane region" description="Helical" evidence="7">
    <location>
        <begin position="226"/>
        <end position="249"/>
    </location>
</feature>
<dbReference type="GO" id="GO:0022857">
    <property type="term" value="F:transmembrane transporter activity"/>
    <property type="evidence" value="ECO:0007669"/>
    <property type="project" value="UniProtKB-UniRule"/>
</dbReference>
<reference evidence="9 10" key="1">
    <citation type="submission" date="2015-05" db="EMBL/GenBank/DDBJ databases">
        <title>Draft genome sequence of Lampropedia sp. CT6, isolated from the microbial mat of a hot water spring, located at Manikaran, India.</title>
        <authorList>
            <person name="Tripathi C."/>
            <person name="Rani P."/>
            <person name="Mahato N.K."/>
            <person name="Lal R."/>
        </authorList>
    </citation>
    <scope>NUCLEOTIDE SEQUENCE [LARGE SCALE GENOMIC DNA]</scope>
    <source>
        <strain evidence="9 10">CT6</strain>
    </source>
</reference>
<organism evidence="9 10">
    <name type="scientific">Lampropedia cohaerens</name>
    <dbReference type="NCBI Taxonomy" id="1610491"/>
    <lineage>
        <taxon>Bacteria</taxon>
        <taxon>Pseudomonadati</taxon>
        <taxon>Pseudomonadota</taxon>
        <taxon>Betaproteobacteria</taxon>
        <taxon>Burkholderiales</taxon>
        <taxon>Comamonadaceae</taxon>
        <taxon>Lampropedia</taxon>
    </lineage>
</organism>
<keyword evidence="2" id="KW-1003">Cell membrane</keyword>
<dbReference type="GO" id="GO:0005886">
    <property type="term" value="C:plasma membrane"/>
    <property type="evidence" value="ECO:0007669"/>
    <property type="project" value="UniProtKB-SubCell"/>
</dbReference>
<dbReference type="OrthoDB" id="9796052at2"/>
<dbReference type="EMBL" id="LBNQ01000005">
    <property type="protein sequence ID" value="KKW69343.1"/>
    <property type="molecule type" value="Genomic_DNA"/>
</dbReference>
<feature type="transmembrane region" description="Helical" evidence="7">
    <location>
        <begin position="255"/>
        <end position="272"/>
    </location>
</feature>
<dbReference type="InterPro" id="IPR010656">
    <property type="entry name" value="DctM"/>
</dbReference>
<evidence type="ECO:0000259" key="8">
    <source>
        <dbReference type="Pfam" id="PF06808"/>
    </source>
</evidence>
<dbReference type="NCBIfam" id="TIGR00786">
    <property type="entry name" value="dctM"/>
    <property type="match status" value="1"/>
</dbReference>
<proteinExistence type="inferred from homology"/>
<dbReference type="RefSeq" id="WP_046740311.1">
    <property type="nucleotide sequence ID" value="NZ_LBNQ01000005.1"/>
</dbReference>
<keyword evidence="4 7" id="KW-0812">Transmembrane</keyword>
<evidence type="ECO:0000256" key="1">
    <source>
        <dbReference type="ARBA" id="ARBA00004429"/>
    </source>
</evidence>
<comment type="subcellular location">
    <subcellularLocation>
        <location evidence="1 7">Cell inner membrane</location>
        <topology evidence="1 7">Multi-pass membrane protein</topology>
    </subcellularLocation>
</comment>
<dbReference type="STRING" id="1610491.AAV94_00190"/>
<dbReference type="PATRIC" id="fig|1610491.3.peg.39"/>
<evidence type="ECO:0000256" key="7">
    <source>
        <dbReference type="RuleBase" id="RU369079"/>
    </source>
</evidence>
<sequence length="442" mass="47411">MEWWQTLILFFGGLTLLLCAGLPAGLTFICINLIGAFVYLGGEAGLMQSVRNGIASVTNFSLTPIPFFLLMGELLFRSGVAFKAIDAFDRVIRRVPGRLAVVAVVGGTVFSAISGSSVATTALLGSVLLPEMLRRRYHPRLATGPIMAIGAVDMLIPPSAIAVLLGSLGQISIAGLLIAGLMPGLLLALMFIVFIIVRVRISPDWAPGSDGEAEDGLDGWQRWRALVLHVLPLVAIFVLVVLSMTLGWATPTESAAVGASACLLVCLLHRSLTWKNLTVSLMNTAALTGMILFIIIGASTFSQILAFSGATDGLVRGILGSGLQSWMVLALMMLILLLLGCFVDQVSMMLMTLPFYIPLMQHFGWDPLWFGVLYLICMQLGLLTPPFGMLVLTMRSVTPPNIATSELFLAVAPYVLFGLMMLVLVIVLPGIATWLPAWLSIH</sequence>
<keyword evidence="5 7" id="KW-1133">Transmembrane helix</keyword>
<gene>
    <name evidence="9" type="ORF">AAV94_00190</name>
</gene>
<protein>
    <recommendedName>
        <fullName evidence="7">TRAP transporter large permease protein</fullName>
    </recommendedName>
</protein>
<dbReference type="Proteomes" id="UP000050580">
    <property type="component" value="Unassembled WGS sequence"/>
</dbReference>
<comment type="similarity">
    <text evidence="7">Belongs to the TRAP transporter large permease family.</text>
</comment>
<evidence type="ECO:0000256" key="6">
    <source>
        <dbReference type="ARBA" id="ARBA00023136"/>
    </source>
</evidence>
<name>A0A0U1Q3J1_9BURK</name>
<feature type="transmembrane region" description="Helical" evidence="7">
    <location>
        <begin position="60"/>
        <end position="80"/>
    </location>
</feature>
<dbReference type="PANTHER" id="PTHR33362">
    <property type="entry name" value="SIALIC ACID TRAP TRANSPORTER PERMEASE PROTEIN SIAT-RELATED"/>
    <property type="match status" value="1"/>
</dbReference>
<evidence type="ECO:0000256" key="3">
    <source>
        <dbReference type="ARBA" id="ARBA00022519"/>
    </source>
</evidence>
<feature type="transmembrane region" description="Helical" evidence="7">
    <location>
        <begin position="141"/>
        <end position="165"/>
    </location>
</feature>
<evidence type="ECO:0000256" key="2">
    <source>
        <dbReference type="ARBA" id="ARBA00022475"/>
    </source>
</evidence>
<feature type="transmembrane region" description="Helical" evidence="7">
    <location>
        <begin position="171"/>
        <end position="197"/>
    </location>
</feature>
<dbReference type="PIRSF" id="PIRSF006066">
    <property type="entry name" value="HI0050"/>
    <property type="match status" value="1"/>
</dbReference>
<feature type="domain" description="TRAP C4-dicarboxylate transport system permease DctM subunit" evidence="8">
    <location>
        <begin position="12"/>
        <end position="431"/>
    </location>
</feature>
<evidence type="ECO:0000313" key="10">
    <source>
        <dbReference type="Proteomes" id="UP000050580"/>
    </source>
</evidence>
<dbReference type="Pfam" id="PF06808">
    <property type="entry name" value="DctM"/>
    <property type="match status" value="1"/>
</dbReference>
<comment type="subunit">
    <text evidence="7">The complex comprises the extracytoplasmic solute receptor protein and the two transmembrane proteins.</text>
</comment>